<dbReference type="GO" id="GO:0003700">
    <property type="term" value="F:DNA-binding transcription factor activity"/>
    <property type="evidence" value="ECO:0007669"/>
    <property type="project" value="InterPro"/>
</dbReference>
<name>A0A518BEZ7_9BACT</name>
<accession>A0A518BEZ7</accession>
<evidence type="ECO:0000313" key="3">
    <source>
        <dbReference type="Proteomes" id="UP000316921"/>
    </source>
</evidence>
<dbReference type="InterPro" id="IPR039422">
    <property type="entry name" value="MarR/SlyA-like"/>
</dbReference>
<dbReference type="Proteomes" id="UP000316921">
    <property type="component" value="Chromosome"/>
</dbReference>
<dbReference type="SUPFAM" id="SSF46785">
    <property type="entry name" value="Winged helix' DNA-binding domain"/>
    <property type="match status" value="1"/>
</dbReference>
<dbReference type="PANTHER" id="PTHR33164:SF43">
    <property type="entry name" value="HTH-TYPE TRANSCRIPTIONAL REPRESSOR YETL"/>
    <property type="match status" value="1"/>
</dbReference>
<dbReference type="SMART" id="SM00347">
    <property type="entry name" value="HTH_MARR"/>
    <property type="match status" value="1"/>
</dbReference>
<dbReference type="KEGG" id="pbap:Pla133_05970"/>
<dbReference type="InterPro" id="IPR036390">
    <property type="entry name" value="WH_DNA-bd_sf"/>
</dbReference>
<dbReference type="RefSeq" id="WP_145062237.1">
    <property type="nucleotide sequence ID" value="NZ_CP036287.1"/>
</dbReference>
<dbReference type="InterPro" id="IPR036388">
    <property type="entry name" value="WH-like_DNA-bd_sf"/>
</dbReference>
<dbReference type="PROSITE" id="PS50995">
    <property type="entry name" value="HTH_MARR_2"/>
    <property type="match status" value="1"/>
</dbReference>
<dbReference type="AlphaFoldDB" id="A0A518BEZ7"/>
<dbReference type="PRINTS" id="PR00598">
    <property type="entry name" value="HTHMARR"/>
</dbReference>
<feature type="domain" description="HTH marR-type" evidence="1">
    <location>
        <begin position="25"/>
        <end position="156"/>
    </location>
</feature>
<organism evidence="2 3">
    <name type="scientific">Engelhardtia mirabilis</name>
    <dbReference type="NCBI Taxonomy" id="2528011"/>
    <lineage>
        <taxon>Bacteria</taxon>
        <taxon>Pseudomonadati</taxon>
        <taxon>Planctomycetota</taxon>
        <taxon>Planctomycetia</taxon>
        <taxon>Planctomycetia incertae sedis</taxon>
        <taxon>Engelhardtia</taxon>
    </lineage>
</organism>
<dbReference type="Pfam" id="PF12802">
    <property type="entry name" value="MarR_2"/>
    <property type="match status" value="1"/>
</dbReference>
<reference evidence="2 3" key="1">
    <citation type="submission" date="2019-02" db="EMBL/GenBank/DDBJ databases">
        <title>Deep-cultivation of Planctomycetes and their phenomic and genomic characterization uncovers novel biology.</title>
        <authorList>
            <person name="Wiegand S."/>
            <person name="Jogler M."/>
            <person name="Boedeker C."/>
            <person name="Pinto D."/>
            <person name="Vollmers J."/>
            <person name="Rivas-Marin E."/>
            <person name="Kohn T."/>
            <person name="Peeters S.H."/>
            <person name="Heuer A."/>
            <person name="Rast P."/>
            <person name="Oberbeckmann S."/>
            <person name="Bunk B."/>
            <person name="Jeske O."/>
            <person name="Meyerdierks A."/>
            <person name="Storesund J.E."/>
            <person name="Kallscheuer N."/>
            <person name="Luecker S."/>
            <person name="Lage O.M."/>
            <person name="Pohl T."/>
            <person name="Merkel B.J."/>
            <person name="Hornburger P."/>
            <person name="Mueller R.-W."/>
            <person name="Bruemmer F."/>
            <person name="Labrenz M."/>
            <person name="Spormann A.M."/>
            <person name="Op den Camp H."/>
            <person name="Overmann J."/>
            <person name="Amann R."/>
            <person name="Jetten M.S.M."/>
            <person name="Mascher T."/>
            <person name="Medema M.H."/>
            <person name="Devos D.P."/>
            <person name="Kaster A.-K."/>
            <person name="Ovreas L."/>
            <person name="Rohde M."/>
            <person name="Galperin M.Y."/>
            <person name="Jogler C."/>
        </authorList>
    </citation>
    <scope>NUCLEOTIDE SEQUENCE [LARGE SCALE GENOMIC DNA]</scope>
    <source>
        <strain evidence="2 3">Pla133</strain>
    </source>
</reference>
<evidence type="ECO:0000313" key="2">
    <source>
        <dbReference type="EMBL" id="QDU65532.1"/>
    </source>
</evidence>
<dbReference type="Gene3D" id="1.10.10.10">
    <property type="entry name" value="Winged helix-like DNA-binding domain superfamily/Winged helix DNA-binding domain"/>
    <property type="match status" value="1"/>
</dbReference>
<keyword evidence="3" id="KW-1185">Reference proteome</keyword>
<dbReference type="EMBL" id="CP036287">
    <property type="protein sequence ID" value="QDU65532.1"/>
    <property type="molecule type" value="Genomic_DNA"/>
</dbReference>
<evidence type="ECO:0000259" key="1">
    <source>
        <dbReference type="PROSITE" id="PS50995"/>
    </source>
</evidence>
<dbReference type="InterPro" id="IPR000835">
    <property type="entry name" value="HTH_MarR-typ"/>
</dbReference>
<gene>
    <name evidence="2" type="primary">marR</name>
    <name evidence="2" type="ORF">Pla133_05970</name>
</gene>
<dbReference type="PANTHER" id="PTHR33164">
    <property type="entry name" value="TRANSCRIPTIONAL REGULATOR, MARR FAMILY"/>
    <property type="match status" value="1"/>
</dbReference>
<dbReference type="GO" id="GO:0006950">
    <property type="term" value="P:response to stress"/>
    <property type="evidence" value="ECO:0007669"/>
    <property type="project" value="TreeGrafter"/>
</dbReference>
<sequence length="160" mass="17492">MTDADVRPSTELAAQASEAAHAMARECLGTRVRVLSRTITRIFDEHFRPFDATGAQLWLLGAMGFFGAKSPSELARALSMDKSTLSRNIQRLAERGWVVIDDQDSGRGQLVSLSVTGAELLVKIQPAWAAAQAEVRTILGGDEADVLRQLGNRLWRDQEG</sequence>
<protein>
    <submittedName>
        <fullName evidence="2">Multiple antibiotic resistance protein MarR</fullName>
    </submittedName>
</protein>
<proteinExistence type="predicted"/>